<evidence type="ECO:0000313" key="10">
    <source>
        <dbReference type="Proteomes" id="UP000996601"/>
    </source>
</evidence>
<dbReference type="RefSeq" id="WP_256119323.1">
    <property type="nucleotide sequence ID" value="NZ_WHSB02000008.1"/>
</dbReference>
<organism evidence="9 10">
    <name type="scientific">Shinella lacus</name>
    <dbReference type="NCBI Taxonomy" id="2654216"/>
    <lineage>
        <taxon>Bacteria</taxon>
        <taxon>Pseudomonadati</taxon>
        <taxon>Pseudomonadota</taxon>
        <taxon>Alphaproteobacteria</taxon>
        <taxon>Hyphomicrobiales</taxon>
        <taxon>Rhizobiaceae</taxon>
        <taxon>Shinella</taxon>
    </lineage>
</organism>
<dbReference type="EMBL" id="WHSB02000008">
    <property type="protein sequence ID" value="MCQ4632698.1"/>
    <property type="molecule type" value="Genomic_DNA"/>
</dbReference>
<evidence type="ECO:0000256" key="3">
    <source>
        <dbReference type="ARBA" id="ARBA00022630"/>
    </source>
</evidence>
<keyword evidence="10" id="KW-1185">Reference proteome</keyword>
<dbReference type="InterPro" id="IPR006076">
    <property type="entry name" value="FAD-dep_OxRdtase"/>
</dbReference>
<comment type="function">
    <text evidence="7">Oxidative deamination of D-amino acids.</text>
</comment>
<feature type="binding site" evidence="7">
    <location>
        <begin position="3"/>
        <end position="17"/>
    </location>
    <ligand>
        <name>FAD</name>
        <dbReference type="ChEBI" id="CHEBI:57692"/>
    </ligand>
</feature>
<dbReference type="Pfam" id="PF01266">
    <property type="entry name" value="DAO"/>
    <property type="match status" value="1"/>
</dbReference>
<proteinExistence type="inferred from homology"/>
<protein>
    <recommendedName>
        <fullName evidence="7">D-amino acid dehydrogenase</fullName>
        <ecNumber evidence="7">1.4.99.-</ecNumber>
    </recommendedName>
</protein>
<gene>
    <name evidence="7" type="primary">dadA</name>
    <name evidence="9" type="ORF">GB927_021835</name>
</gene>
<name>A0ABT1RBX4_9HYPH</name>
<dbReference type="SUPFAM" id="SSF54373">
    <property type="entry name" value="FAD-linked reductases, C-terminal domain"/>
    <property type="match status" value="1"/>
</dbReference>
<dbReference type="SUPFAM" id="SSF51905">
    <property type="entry name" value="FAD/NAD(P)-binding domain"/>
    <property type="match status" value="1"/>
</dbReference>
<dbReference type="Gene3D" id="3.50.50.60">
    <property type="entry name" value="FAD/NAD(P)-binding domain"/>
    <property type="match status" value="2"/>
</dbReference>
<comment type="cofactor">
    <cofactor evidence="1 7">
        <name>FAD</name>
        <dbReference type="ChEBI" id="CHEBI:57692"/>
    </cofactor>
</comment>
<evidence type="ECO:0000313" key="9">
    <source>
        <dbReference type="EMBL" id="MCQ4632698.1"/>
    </source>
</evidence>
<dbReference type="PANTHER" id="PTHR13847:SF280">
    <property type="entry name" value="D-AMINO ACID DEHYDROGENASE"/>
    <property type="match status" value="1"/>
</dbReference>
<dbReference type="EC" id="1.4.99.-" evidence="7"/>
<reference evidence="9" key="1">
    <citation type="submission" date="2021-07" db="EMBL/GenBank/DDBJ databases">
        <title>Shinella sp. nov., a novel member of the genus Shinella from water.</title>
        <authorList>
            <person name="Deng Y."/>
        </authorList>
    </citation>
    <scope>NUCLEOTIDE SEQUENCE</scope>
    <source>
        <strain evidence="9">CPCC 100929</strain>
    </source>
</reference>
<comment type="caution">
    <text evidence="9">The sequence shown here is derived from an EMBL/GenBank/DDBJ whole genome shotgun (WGS) entry which is preliminary data.</text>
</comment>
<dbReference type="Gene3D" id="3.30.9.10">
    <property type="entry name" value="D-Amino Acid Oxidase, subunit A, domain 2"/>
    <property type="match status" value="1"/>
</dbReference>
<dbReference type="Proteomes" id="UP000996601">
    <property type="component" value="Unassembled WGS sequence"/>
</dbReference>
<dbReference type="InterPro" id="IPR036188">
    <property type="entry name" value="FAD/NAD-bd_sf"/>
</dbReference>
<comment type="catalytic activity">
    <reaction evidence="6 7">
        <text>a D-alpha-amino acid + A + H2O = a 2-oxocarboxylate + AH2 + NH4(+)</text>
        <dbReference type="Rhea" id="RHEA:18125"/>
        <dbReference type="ChEBI" id="CHEBI:13193"/>
        <dbReference type="ChEBI" id="CHEBI:15377"/>
        <dbReference type="ChEBI" id="CHEBI:17499"/>
        <dbReference type="ChEBI" id="CHEBI:28938"/>
        <dbReference type="ChEBI" id="CHEBI:35179"/>
        <dbReference type="ChEBI" id="CHEBI:59871"/>
    </reaction>
</comment>
<dbReference type="PANTHER" id="PTHR13847">
    <property type="entry name" value="SARCOSINE DEHYDROGENASE-RELATED"/>
    <property type="match status" value="1"/>
</dbReference>
<evidence type="ECO:0000256" key="5">
    <source>
        <dbReference type="ARBA" id="ARBA00023002"/>
    </source>
</evidence>
<evidence type="ECO:0000256" key="4">
    <source>
        <dbReference type="ARBA" id="ARBA00022827"/>
    </source>
</evidence>
<evidence type="ECO:0000256" key="6">
    <source>
        <dbReference type="ARBA" id="ARBA00047884"/>
    </source>
</evidence>
<sequence>MKVIVLGAGIVGVTSAYKLAKAGHEVTVVDRQPGPALETSFANAGEISFGYCSPWAAPGIPMKAMKWLFMEHAPLILRPKIDAAMISWMLKMLSNCTSKRYAINKSRMLRLADYSRISLAALREETGIAYDERMQGTLQLFRTEAQLDASAKDVKALAADGIPYEVLDPKGCIRVEPALTHVREKIVGGLLTPKDETGDCFKFSNALAKEAAVLGVRFNYGSIIRGLDVEGGRVRGVITAHGRLEADAVVVALGSFSPLLVRPHGIRLPVYPVKGYSLTIPITDEARAPVSTVMDETFKIAITRLGDRIRVGGMAEISGYTNDLGEPRRLTLQHSVTDLFPGGDVSKASFWSGLRPMTPDGTPVIGGTKIAGLYLNTGHGTLGWTMSSGSARVVADLVSGRTPEIDATDLAIARYA</sequence>
<accession>A0ABT1RBX4</accession>
<feature type="domain" description="FAD dependent oxidoreductase" evidence="8">
    <location>
        <begin position="2"/>
        <end position="397"/>
    </location>
</feature>
<evidence type="ECO:0000256" key="2">
    <source>
        <dbReference type="ARBA" id="ARBA00009410"/>
    </source>
</evidence>
<dbReference type="InterPro" id="IPR023080">
    <property type="entry name" value="DadA"/>
</dbReference>
<dbReference type="HAMAP" id="MF_01202">
    <property type="entry name" value="DadA"/>
    <property type="match status" value="1"/>
</dbReference>
<keyword evidence="4 7" id="KW-0274">FAD</keyword>
<keyword evidence="3 7" id="KW-0285">Flavoprotein</keyword>
<evidence type="ECO:0000259" key="8">
    <source>
        <dbReference type="Pfam" id="PF01266"/>
    </source>
</evidence>
<evidence type="ECO:0000256" key="7">
    <source>
        <dbReference type="HAMAP-Rule" id="MF_01202"/>
    </source>
</evidence>
<comment type="similarity">
    <text evidence="2 7">Belongs to the DadA oxidoreductase family.</text>
</comment>
<dbReference type="NCBIfam" id="NF001933">
    <property type="entry name" value="PRK00711.1"/>
    <property type="match status" value="1"/>
</dbReference>
<evidence type="ECO:0000256" key="1">
    <source>
        <dbReference type="ARBA" id="ARBA00001974"/>
    </source>
</evidence>
<keyword evidence="5 7" id="KW-0560">Oxidoreductase</keyword>